<evidence type="ECO:0000256" key="9">
    <source>
        <dbReference type="ARBA" id="ARBA00048220"/>
    </source>
</evidence>
<dbReference type="Gene3D" id="3.30.420.40">
    <property type="match status" value="1"/>
</dbReference>
<evidence type="ECO:0000256" key="2">
    <source>
        <dbReference type="ARBA" id="ARBA00005614"/>
    </source>
</evidence>
<dbReference type="InterPro" id="IPR011125">
    <property type="entry name" value="Znf_HypF"/>
</dbReference>
<feature type="active site" evidence="11">
    <location>
        <position position="18"/>
    </location>
</feature>
<dbReference type="Pfam" id="PF07503">
    <property type="entry name" value="zf-HYPF"/>
    <property type="match status" value="2"/>
</dbReference>
<proteinExistence type="inferred from homology"/>
<dbReference type="Pfam" id="PF01300">
    <property type="entry name" value="Sua5_yciO_yrdC"/>
    <property type="match status" value="1"/>
</dbReference>
<evidence type="ECO:0000259" key="13">
    <source>
        <dbReference type="PROSITE" id="PS51163"/>
    </source>
</evidence>
<comment type="caution">
    <text evidence="14">The sequence shown here is derived from an EMBL/GenBank/DDBJ whole genome shotgun (WGS) entry which is preliminary data.</text>
</comment>
<dbReference type="InterPro" id="IPR004421">
    <property type="entry name" value="Carbamoyltransferase_HypF"/>
</dbReference>
<evidence type="ECO:0000256" key="11">
    <source>
        <dbReference type="PROSITE-ProRule" id="PRU00520"/>
    </source>
</evidence>
<dbReference type="PROSITE" id="PS00150">
    <property type="entry name" value="ACYLPHOSPHATASE_1"/>
    <property type="match status" value="1"/>
</dbReference>
<evidence type="ECO:0000256" key="1">
    <source>
        <dbReference type="ARBA" id="ARBA00004711"/>
    </source>
</evidence>
<dbReference type="Gene3D" id="3.30.110.120">
    <property type="match status" value="1"/>
</dbReference>
<dbReference type="SUPFAM" id="SSF55821">
    <property type="entry name" value="YrdC/RibB"/>
    <property type="match status" value="1"/>
</dbReference>
<comment type="catalytic activity">
    <reaction evidence="9">
        <text>C-terminal L-cysteinyl-[HypE protein] + carbamoyl phosphate + ATP + H2O = C-terminal S-carboxamide-L-cysteinyl-[HypE protein] + AMP + phosphate + diphosphate + H(+)</text>
        <dbReference type="Rhea" id="RHEA:55636"/>
        <dbReference type="Rhea" id="RHEA-COMP:14247"/>
        <dbReference type="Rhea" id="RHEA-COMP:14392"/>
        <dbReference type="ChEBI" id="CHEBI:15377"/>
        <dbReference type="ChEBI" id="CHEBI:15378"/>
        <dbReference type="ChEBI" id="CHEBI:30616"/>
        <dbReference type="ChEBI" id="CHEBI:33019"/>
        <dbReference type="ChEBI" id="CHEBI:43474"/>
        <dbReference type="ChEBI" id="CHEBI:58228"/>
        <dbReference type="ChEBI" id="CHEBI:76913"/>
        <dbReference type="ChEBI" id="CHEBI:139126"/>
        <dbReference type="ChEBI" id="CHEBI:456215"/>
    </reaction>
</comment>
<dbReference type="STRING" id="1403537.Q428_08270"/>
<dbReference type="EC" id="6.2.-.-" evidence="10"/>
<dbReference type="InterPro" id="IPR051060">
    <property type="entry name" value="Carbamoyltrans_HypF-like"/>
</dbReference>
<evidence type="ECO:0000256" key="6">
    <source>
        <dbReference type="ARBA" id="ARBA00022771"/>
    </source>
</evidence>
<evidence type="ECO:0000256" key="7">
    <source>
        <dbReference type="ARBA" id="ARBA00022833"/>
    </source>
</evidence>
<dbReference type="GO" id="GO:0051604">
    <property type="term" value="P:protein maturation"/>
    <property type="evidence" value="ECO:0007669"/>
    <property type="project" value="TreeGrafter"/>
</dbReference>
<evidence type="ECO:0000256" key="5">
    <source>
        <dbReference type="ARBA" id="ARBA00022723"/>
    </source>
</evidence>
<evidence type="ECO:0000256" key="4">
    <source>
        <dbReference type="ARBA" id="ARBA00022598"/>
    </source>
</evidence>
<dbReference type="AlphaFoldDB" id="A0A017RVD8"/>
<dbReference type="SUPFAM" id="SSF54975">
    <property type="entry name" value="Acylphosphatase/BLUF domain-like"/>
    <property type="match status" value="1"/>
</dbReference>
<evidence type="ECO:0000256" key="3">
    <source>
        <dbReference type="ARBA" id="ARBA00008097"/>
    </source>
</evidence>
<comment type="pathway">
    <text evidence="1">Protein modification; [NiFe] hydrogenase maturation.</text>
</comment>
<dbReference type="Gene3D" id="3.30.420.360">
    <property type="match status" value="1"/>
</dbReference>
<dbReference type="SUPFAM" id="SSF53067">
    <property type="entry name" value="Actin-like ATPase domain"/>
    <property type="match status" value="1"/>
</dbReference>
<comment type="similarity">
    <text evidence="2">Belongs to the acylphosphatase family.</text>
</comment>
<dbReference type="UniPathway" id="UPA00335"/>
<keyword evidence="4" id="KW-0436">Ligase</keyword>
<dbReference type="Pfam" id="PF00708">
    <property type="entry name" value="Acylphosphatase"/>
    <property type="match status" value="1"/>
</dbReference>
<evidence type="ECO:0000313" key="14">
    <source>
        <dbReference type="EMBL" id="EYE88384.1"/>
    </source>
</evidence>
<dbReference type="EMBL" id="AZQP01000022">
    <property type="protein sequence ID" value="EYE88384.1"/>
    <property type="molecule type" value="Genomic_DNA"/>
</dbReference>
<dbReference type="InterPro" id="IPR043129">
    <property type="entry name" value="ATPase_NBD"/>
</dbReference>
<keyword evidence="5" id="KW-0479">Metal-binding</keyword>
<name>A0A017RVD8_9CLOT</name>
<evidence type="ECO:0000259" key="12">
    <source>
        <dbReference type="PROSITE" id="PS51160"/>
    </source>
</evidence>
<dbReference type="InterPro" id="IPR041440">
    <property type="entry name" value="HypF_C"/>
</dbReference>
<dbReference type="InterPro" id="IPR006070">
    <property type="entry name" value="Sua5-like_dom"/>
</dbReference>
<comment type="similarity">
    <text evidence="3 10">Belongs to the carbamoyltransferase HypF family.</text>
</comment>
<accession>A0A017RVD8</accession>
<organism evidence="14 15">
    <name type="scientific">Fervidicella metallireducens AeB</name>
    <dbReference type="NCBI Taxonomy" id="1403537"/>
    <lineage>
        <taxon>Bacteria</taxon>
        <taxon>Bacillati</taxon>
        <taxon>Bacillota</taxon>
        <taxon>Clostridia</taxon>
        <taxon>Eubacteriales</taxon>
        <taxon>Clostridiaceae</taxon>
        <taxon>Fervidicella</taxon>
    </lineage>
</organism>
<keyword evidence="15" id="KW-1185">Reference proteome</keyword>
<dbReference type="Gene3D" id="3.90.870.50">
    <property type="match status" value="1"/>
</dbReference>
<keyword evidence="11" id="KW-0378">Hydrolase</keyword>
<dbReference type="GO" id="GO:0016743">
    <property type="term" value="F:carboxyl- or carbamoyltransferase activity"/>
    <property type="evidence" value="ECO:0007669"/>
    <property type="project" value="UniProtKB-UniRule"/>
</dbReference>
<reference evidence="14 15" key="1">
    <citation type="journal article" date="2014" name="Genome Announc.">
        <title>Draft Genome Sequence of Fervidicella metallireducens Strain AeBT, an Iron-Reducing Thermoanaerobe from the Great Artesian Basin.</title>
        <authorList>
            <person name="Patel B.K."/>
        </authorList>
    </citation>
    <scope>NUCLEOTIDE SEQUENCE [LARGE SCALE GENOMIC DNA]</scope>
    <source>
        <strain evidence="14 15">AeB</strain>
    </source>
</reference>
<protein>
    <recommendedName>
        <fullName evidence="10">Carbamoyltransferase</fullName>
        <ecNumber evidence="10">6.2.-.-</ecNumber>
    </recommendedName>
</protein>
<dbReference type="GO" id="GO:0003725">
    <property type="term" value="F:double-stranded RNA binding"/>
    <property type="evidence" value="ECO:0007669"/>
    <property type="project" value="InterPro"/>
</dbReference>
<dbReference type="PANTHER" id="PTHR42959">
    <property type="entry name" value="CARBAMOYLTRANSFERASE"/>
    <property type="match status" value="1"/>
</dbReference>
<dbReference type="InterPro" id="IPR017945">
    <property type="entry name" value="DHBP_synth_RibB-like_a/b_dom"/>
</dbReference>
<dbReference type="NCBIfam" id="TIGR00143">
    <property type="entry name" value="hypF"/>
    <property type="match status" value="1"/>
</dbReference>
<gene>
    <name evidence="14" type="ORF">Q428_08270</name>
</gene>
<evidence type="ECO:0000256" key="8">
    <source>
        <dbReference type="ARBA" id="ARBA00047645"/>
    </source>
</evidence>
<sequence>MKRMLIEVNGIVQGVGFRPFIHKLVKDSGLNGWVKNSTTGVTIEVEGNYDVLINFVQDIKTKYPKLAVIEKVSYEIFDDIKGYKGFDIIKSTHSQEKFTLISPDVCICEDCLRELFDEKDRRYRFPFINCTNCGPRFSIIKDIPYDRDKTTMAKFPMCSSCEEEYKDIEDRRYHAQPDCCFECGPELFFIDESGKKTTNNAIEIARNYIKEGKIIAVKGLGGFHLVCDAENSEAVYKLRVRKKRDEKPFAIMCKDISAVEKWCMVNKDEKDLLESFRRPIVLLNKKNNLLEHVSMDNKYVGIMLPYTPVHYLLLEKDIDTVVMTSGNVSDLPIIKDNEAAVSELKDIADGFLMNNRDIHVRCDDSLMRIYNGKEYPLRRSRGYVPFPIKLNCNIQEILACGAEQKASFALSKDEYVFPSQHIGDLKNIETLEHYENQIRHFEKLFGIVPKKIACDLHPDYMSTNYAIDRGKNSNISVAMIQHHHAHMVSCMADNNLEQKVIGIVWDGTGYGIDDTIWGGEFLVGDAKEFKRHGSIMPIALPGGDKAVKEIYRVGYSLLYDSLGNIPEKFILTNDVKTIETMIDKKLNTPRASSIGRLFDGVASILDIKHKASYEGQGAVMLESLATNDDEIYNFSINKDNVISVLDWREIIRNIVEDKENGVQNGKIASKFMNTLVEAAVKISKEIKMETSITDIVLSGGVFQNMYLLDRLTKRFTAEGFNVFVHKRVSTNDEGISLGQIVIAANGGEVKCV</sequence>
<dbReference type="FunFam" id="3.30.420.40:FF:000124">
    <property type="entry name" value="Carbamoyltransferase HypF"/>
    <property type="match status" value="1"/>
</dbReference>
<dbReference type="InterPro" id="IPR036046">
    <property type="entry name" value="Acylphosphatase-like_dom_sf"/>
</dbReference>
<feature type="domain" description="Acylphosphatase-like" evidence="12">
    <location>
        <begin position="3"/>
        <end position="90"/>
    </location>
</feature>
<evidence type="ECO:0000256" key="10">
    <source>
        <dbReference type="PIRNR" id="PIRNR006256"/>
    </source>
</evidence>
<evidence type="ECO:0000313" key="15">
    <source>
        <dbReference type="Proteomes" id="UP000019681"/>
    </source>
</evidence>
<dbReference type="Pfam" id="PF22521">
    <property type="entry name" value="HypF_C_2"/>
    <property type="match status" value="1"/>
</dbReference>
<dbReference type="GO" id="GO:0016874">
    <property type="term" value="F:ligase activity"/>
    <property type="evidence" value="ECO:0007669"/>
    <property type="project" value="UniProtKB-UniRule"/>
</dbReference>
<comment type="catalytic activity">
    <reaction evidence="8 11">
        <text>an acyl phosphate + H2O = a carboxylate + phosphate + H(+)</text>
        <dbReference type="Rhea" id="RHEA:14965"/>
        <dbReference type="ChEBI" id="CHEBI:15377"/>
        <dbReference type="ChEBI" id="CHEBI:15378"/>
        <dbReference type="ChEBI" id="CHEBI:29067"/>
        <dbReference type="ChEBI" id="CHEBI:43474"/>
        <dbReference type="ChEBI" id="CHEBI:59918"/>
        <dbReference type="EC" id="3.6.1.7"/>
    </reaction>
</comment>
<dbReference type="InterPro" id="IPR017968">
    <property type="entry name" value="Acylphosphatase_CS"/>
</dbReference>
<keyword evidence="6" id="KW-0863">Zinc-finger</keyword>
<dbReference type="GO" id="GO:0008270">
    <property type="term" value="F:zinc ion binding"/>
    <property type="evidence" value="ECO:0007669"/>
    <property type="project" value="UniProtKB-KW"/>
</dbReference>
<dbReference type="InterPro" id="IPR055128">
    <property type="entry name" value="HypF_C_2"/>
</dbReference>
<dbReference type="Pfam" id="PF17788">
    <property type="entry name" value="HypF_C"/>
    <property type="match status" value="1"/>
</dbReference>
<dbReference type="PANTHER" id="PTHR42959:SF1">
    <property type="entry name" value="CARBAMOYLTRANSFERASE HYPF"/>
    <property type="match status" value="1"/>
</dbReference>
<feature type="active site" evidence="11">
    <location>
        <position position="36"/>
    </location>
</feature>
<dbReference type="Proteomes" id="UP000019681">
    <property type="component" value="Unassembled WGS sequence"/>
</dbReference>
<dbReference type="InterPro" id="IPR001792">
    <property type="entry name" value="Acylphosphatase-like_dom"/>
</dbReference>
<dbReference type="PROSITE" id="PS51160">
    <property type="entry name" value="ACYLPHOSPHATASE_3"/>
    <property type="match status" value="1"/>
</dbReference>
<dbReference type="PIRSF" id="PIRSF006256">
    <property type="entry name" value="CMPcnvr_hdrg_mat"/>
    <property type="match status" value="1"/>
</dbReference>
<dbReference type="GO" id="GO:0003998">
    <property type="term" value="F:acylphosphatase activity"/>
    <property type="evidence" value="ECO:0007669"/>
    <property type="project" value="UniProtKB-EC"/>
</dbReference>
<keyword evidence="7" id="KW-0862">Zinc</keyword>
<feature type="domain" description="YrdC-like" evidence="13">
    <location>
        <begin position="199"/>
        <end position="382"/>
    </location>
</feature>
<dbReference type="PROSITE" id="PS51163">
    <property type="entry name" value="YRDC"/>
    <property type="match status" value="1"/>
</dbReference>